<dbReference type="SUPFAM" id="SSF48403">
    <property type="entry name" value="Ankyrin repeat"/>
    <property type="match status" value="2"/>
</dbReference>
<dbReference type="PANTHER" id="PTHR10039">
    <property type="entry name" value="AMELOGENIN"/>
    <property type="match status" value="1"/>
</dbReference>
<evidence type="ECO:0000259" key="3">
    <source>
        <dbReference type="Pfam" id="PF24883"/>
    </source>
</evidence>
<feature type="domain" description="Nephrocystin 3-like N-terminal" evidence="3">
    <location>
        <begin position="243"/>
        <end position="407"/>
    </location>
</feature>
<dbReference type="PROSITE" id="PS50088">
    <property type="entry name" value="ANK_REPEAT"/>
    <property type="match status" value="3"/>
</dbReference>
<proteinExistence type="predicted"/>
<feature type="repeat" description="ANK" evidence="2">
    <location>
        <begin position="888"/>
        <end position="920"/>
    </location>
</feature>
<keyword evidence="1" id="KW-0677">Repeat</keyword>
<dbReference type="InterPro" id="IPR036770">
    <property type="entry name" value="Ankyrin_rpt-contain_sf"/>
</dbReference>
<dbReference type="PROSITE" id="PS50297">
    <property type="entry name" value="ANK_REP_REGION"/>
    <property type="match status" value="2"/>
</dbReference>
<dbReference type="Pfam" id="PF12796">
    <property type="entry name" value="Ank_2"/>
    <property type="match status" value="2"/>
</dbReference>
<name>A0A3N4J5K4_9PEZI</name>
<dbReference type="InterPro" id="IPR027417">
    <property type="entry name" value="P-loop_NTPase"/>
</dbReference>
<protein>
    <recommendedName>
        <fullName evidence="3">Nephrocystin 3-like N-terminal domain-containing protein</fullName>
    </recommendedName>
</protein>
<dbReference type="Pfam" id="PF00023">
    <property type="entry name" value="Ank"/>
    <property type="match status" value="1"/>
</dbReference>
<dbReference type="EMBL" id="ML120485">
    <property type="protein sequence ID" value="RPA91881.1"/>
    <property type="molecule type" value="Genomic_DNA"/>
</dbReference>
<dbReference type="SUPFAM" id="SSF52540">
    <property type="entry name" value="P-loop containing nucleoside triphosphate hydrolases"/>
    <property type="match status" value="1"/>
</dbReference>
<dbReference type="OrthoDB" id="195446at2759"/>
<dbReference type="Gene3D" id="3.40.50.300">
    <property type="entry name" value="P-loop containing nucleotide triphosphate hydrolases"/>
    <property type="match status" value="1"/>
</dbReference>
<dbReference type="SMART" id="SM00248">
    <property type="entry name" value="ANK"/>
    <property type="match status" value="8"/>
</dbReference>
<feature type="repeat" description="ANK" evidence="2">
    <location>
        <begin position="957"/>
        <end position="986"/>
    </location>
</feature>
<evidence type="ECO:0000313" key="5">
    <source>
        <dbReference type="Proteomes" id="UP000276215"/>
    </source>
</evidence>
<keyword evidence="5" id="KW-1185">Reference proteome</keyword>
<dbReference type="Pfam" id="PF24883">
    <property type="entry name" value="NPHP3_N"/>
    <property type="match status" value="1"/>
</dbReference>
<organism evidence="4 5">
    <name type="scientific">Choiromyces venosus 120613-1</name>
    <dbReference type="NCBI Taxonomy" id="1336337"/>
    <lineage>
        <taxon>Eukaryota</taxon>
        <taxon>Fungi</taxon>
        <taxon>Dikarya</taxon>
        <taxon>Ascomycota</taxon>
        <taxon>Pezizomycotina</taxon>
        <taxon>Pezizomycetes</taxon>
        <taxon>Pezizales</taxon>
        <taxon>Tuberaceae</taxon>
        <taxon>Choiromyces</taxon>
    </lineage>
</organism>
<evidence type="ECO:0000313" key="4">
    <source>
        <dbReference type="EMBL" id="RPA91881.1"/>
    </source>
</evidence>
<sequence length="1187" mass="130567">MADPLSIVANIVAVAGFAERIVRSICSFVSAVKDSPNELRDLIREVSILGGLLFGLKTALEAYSDEDTPRAHGLASRLGRPLEECTLVLTETETLLAGIKSLAGLSLKRVARSLLSHTHKSSKDSPTTASADLGIAVKLLLLPEKMKEFAELLAKLERCKSMLTLALVTDELATIYNIEDCLTGIHDKIAVVLSEQERLKVEEAEKARHKRLGIICEWLSPVNIQSINSTHRSASETRQPTAGQWLVESENFQKWLKKDSQLFWLSGIAGAGKTILTSRVIDYVSDYCQNTTDHALAYFYCDFNLTERRKSINILGALLASLLYKNKAVDDMFENFYAECNLGSSSTSEKLQVFRMMKLLVAISEHHYQLIIVVDGLDECSEAGAIASRLLRFTKRSKNLKVFVSSREHEVIKIALTDCVHIHIEPELITDDVEQYIQIVLDGKTKNGLLSLDAGLKRKIKNSVVHGTRGMFQWAKCQIEHILNLPNRKAIDNALDELPPDLDATYDRILQNIYDMGEENQKLANKTFHLLAVISVQVQEGLLLQALSVEEGDAELDTYRMCTPETLLNICKGLIRLKGYDSGERSFEISHYSVLEYLQSEKCRNAESVASTFHIDLQKAYALISTLCLTVLSFDAFEDSLDGSGELSEPPEESPLFEWATLSWASYALKTTAEDRPVDMLNAFLGSDCQEHFSCWAHKYASLTCCEEPEEADIPNCLVYASMFGLNELVSGLLEEGHNINAIDEEFGSPLIAAISEGHVGLVECLIGYSADLNRAFGRVGTPLQAAVLARNREIIETLLSNGASVNAVGGAHGTPLQAAIFLGDEWAVDRLMKEGADIETEGYGDFWITDVEGEGEGEVGENEGERGGSFRIESEEMETSGHTNDGNLGHPLLVASMRGHERIVTKLVKAGANVNRVSGGYGTAICAAAAEGHIRIVRRLLRASADINIQAGCYGTALQAATARSNQTIVKILLDSGADVNARGPYFGTALDAANEAGNQTVRALLLDYGADPTITGTLKPPAKLFQESEFKQLCDRPWEGRFFYNTSLIPTESDDISGDPTAASNSGIINFNFEITPILGVDRYLGIFSRGADAIGTWDIKGALLENGRVVFLKSYDDYEDLRWQYKGHIFLEPEVCMGGTWREGDESGTFLLRPRRTEDNEGPGISSGTTWNMKAPTRVQTSRF</sequence>
<dbReference type="InterPro" id="IPR002110">
    <property type="entry name" value="Ankyrin_rpt"/>
</dbReference>
<accession>A0A3N4J5K4</accession>
<gene>
    <name evidence="4" type="ORF">L873DRAFT_1848059</name>
</gene>
<dbReference type="STRING" id="1336337.A0A3N4J5K4"/>
<dbReference type="PANTHER" id="PTHR10039:SF16">
    <property type="entry name" value="GPI INOSITOL-DEACYLASE"/>
    <property type="match status" value="1"/>
</dbReference>
<feature type="repeat" description="ANK" evidence="2">
    <location>
        <begin position="779"/>
        <end position="811"/>
    </location>
</feature>
<dbReference type="Gene3D" id="1.25.40.20">
    <property type="entry name" value="Ankyrin repeat-containing domain"/>
    <property type="match status" value="2"/>
</dbReference>
<reference evidence="4 5" key="1">
    <citation type="journal article" date="2018" name="Nat. Ecol. Evol.">
        <title>Pezizomycetes genomes reveal the molecular basis of ectomycorrhizal truffle lifestyle.</title>
        <authorList>
            <person name="Murat C."/>
            <person name="Payen T."/>
            <person name="Noel B."/>
            <person name="Kuo A."/>
            <person name="Morin E."/>
            <person name="Chen J."/>
            <person name="Kohler A."/>
            <person name="Krizsan K."/>
            <person name="Balestrini R."/>
            <person name="Da Silva C."/>
            <person name="Montanini B."/>
            <person name="Hainaut M."/>
            <person name="Levati E."/>
            <person name="Barry K.W."/>
            <person name="Belfiori B."/>
            <person name="Cichocki N."/>
            <person name="Clum A."/>
            <person name="Dockter R.B."/>
            <person name="Fauchery L."/>
            <person name="Guy J."/>
            <person name="Iotti M."/>
            <person name="Le Tacon F."/>
            <person name="Lindquist E.A."/>
            <person name="Lipzen A."/>
            <person name="Malagnac F."/>
            <person name="Mello A."/>
            <person name="Molinier V."/>
            <person name="Miyauchi S."/>
            <person name="Poulain J."/>
            <person name="Riccioni C."/>
            <person name="Rubini A."/>
            <person name="Sitrit Y."/>
            <person name="Splivallo R."/>
            <person name="Traeger S."/>
            <person name="Wang M."/>
            <person name="Zifcakova L."/>
            <person name="Wipf D."/>
            <person name="Zambonelli A."/>
            <person name="Paolocci F."/>
            <person name="Nowrousian M."/>
            <person name="Ottonello S."/>
            <person name="Baldrian P."/>
            <person name="Spatafora J.W."/>
            <person name="Henrissat B."/>
            <person name="Nagy L.G."/>
            <person name="Aury J.M."/>
            <person name="Wincker P."/>
            <person name="Grigoriev I.V."/>
            <person name="Bonfante P."/>
            <person name="Martin F.M."/>
        </authorList>
    </citation>
    <scope>NUCLEOTIDE SEQUENCE [LARGE SCALE GENOMIC DNA]</scope>
    <source>
        <strain evidence="4 5">120613-1</strain>
    </source>
</reference>
<dbReference type="InterPro" id="IPR056884">
    <property type="entry name" value="NPHP3-like_N"/>
</dbReference>
<dbReference type="Proteomes" id="UP000276215">
    <property type="component" value="Unassembled WGS sequence"/>
</dbReference>
<evidence type="ECO:0000256" key="1">
    <source>
        <dbReference type="ARBA" id="ARBA00022737"/>
    </source>
</evidence>
<evidence type="ECO:0000256" key="2">
    <source>
        <dbReference type="PROSITE-ProRule" id="PRU00023"/>
    </source>
</evidence>
<keyword evidence="2" id="KW-0040">ANK repeat</keyword>
<dbReference type="AlphaFoldDB" id="A0A3N4J5K4"/>